<dbReference type="GO" id="GO:0042597">
    <property type="term" value="C:periplasmic space"/>
    <property type="evidence" value="ECO:0007669"/>
    <property type="project" value="UniProtKB-ARBA"/>
</dbReference>
<feature type="region of interest" description="Disordered" evidence="1">
    <location>
        <begin position="18"/>
        <end position="39"/>
    </location>
</feature>
<accession>A0A8J3A8L8</accession>
<keyword evidence="5" id="KW-1185">Reference proteome</keyword>
<dbReference type="Proteomes" id="UP000650511">
    <property type="component" value="Unassembled WGS sequence"/>
</dbReference>
<dbReference type="PANTHER" id="PTHR30290:SF83">
    <property type="entry name" value="ABC TRANSPORTER SUBSTRATE-BINDING PROTEIN"/>
    <property type="match status" value="1"/>
</dbReference>
<reference evidence="4" key="1">
    <citation type="journal article" date="2014" name="Int. J. Syst. Evol. Microbiol.">
        <title>Complete genome sequence of Corynebacterium casei LMG S-19264T (=DSM 44701T), isolated from a smear-ripened cheese.</title>
        <authorList>
            <consortium name="US DOE Joint Genome Institute (JGI-PGF)"/>
            <person name="Walter F."/>
            <person name="Albersmeier A."/>
            <person name="Kalinowski J."/>
            <person name="Ruckert C."/>
        </authorList>
    </citation>
    <scope>NUCLEOTIDE SEQUENCE</scope>
    <source>
        <strain evidence="4">CGMCC 1.14988</strain>
    </source>
</reference>
<feature type="region of interest" description="Disordered" evidence="1">
    <location>
        <begin position="382"/>
        <end position="417"/>
    </location>
</feature>
<feature type="compositionally biased region" description="Low complexity" evidence="1">
    <location>
        <begin position="397"/>
        <end position="415"/>
    </location>
</feature>
<comment type="caution">
    <text evidence="4">The sequence shown here is derived from an EMBL/GenBank/DDBJ whole genome shotgun (WGS) entry which is preliminary data.</text>
</comment>
<dbReference type="GO" id="GO:0043190">
    <property type="term" value="C:ATP-binding cassette (ABC) transporter complex"/>
    <property type="evidence" value="ECO:0007669"/>
    <property type="project" value="InterPro"/>
</dbReference>
<dbReference type="CDD" id="cd08504">
    <property type="entry name" value="PBP2_OppA"/>
    <property type="match status" value="1"/>
</dbReference>
<dbReference type="Gene3D" id="3.10.105.10">
    <property type="entry name" value="Dipeptide-binding Protein, Domain 3"/>
    <property type="match status" value="2"/>
</dbReference>
<reference evidence="4" key="2">
    <citation type="submission" date="2020-09" db="EMBL/GenBank/DDBJ databases">
        <authorList>
            <person name="Sun Q."/>
            <person name="Zhou Y."/>
        </authorList>
    </citation>
    <scope>NUCLEOTIDE SEQUENCE</scope>
    <source>
        <strain evidence="4">CGMCC 1.14988</strain>
    </source>
</reference>
<dbReference type="Gene3D" id="3.90.76.10">
    <property type="entry name" value="Dipeptide-binding Protein, Domain 1"/>
    <property type="match status" value="1"/>
</dbReference>
<dbReference type="PANTHER" id="PTHR30290">
    <property type="entry name" value="PERIPLASMIC BINDING COMPONENT OF ABC TRANSPORTER"/>
    <property type="match status" value="1"/>
</dbReference>
<dbReference type="InterPro" id="IPR030678">
    <property type="entry name" value="Peptide/Ni-bd"/>
</dbReference>
<dbReference type="EMBL" id="BMHA01000003">
    <property type="protein sequence ID" value="GGI04531.1"/>
    <property type="molecule type" value="Genomic_DNA"/>
</dbReference>
<dbReference type="PIRSF" id="PIRSF002741">
    <property type="entry name" value="MppA"/>
    <property type="match status" value="1"/>
</dbReference>
<evidence type="ECO:0000313" key="4">
    <source>
        <dbReference type="EMBL" id="GGI04531.1"/>
    </source>
</evidence>
<dbReference type="InterPro" id="IPR039424">
    <property type="entry name" value="SBP_5"/>
</dbReference>
<feature type="signal peptide" evidence="2">
    <location>
        <begin position="1"/>
        <end position="19"/>
    </location>
</feature>
<sequence>MWLALLALLVGACTPGATPAGSPDTAPTAAPSTRATAPGVGGGGTLRIALSVDPASVDPRFVADDEGELVVGALFEPLVALDEGLRVRPAAATSWEVEDDGRRFVFRLREARFHDGTPVTADDFVRSFTRLLDASAQPPSYLGHLLETVLGAEAVAGGEVPEGLRAPDARTLEIELAEPRPGFLQTLADPSLVPLPASADDDLEDFGARPVGNGPFTMVERREPGQYLRLTRNPDHHRPPRLDEVVLSVYPDDTARDQQWHDLLDGQLHVAEVPVDRLEEARERFGTAPDGYRGPGVLDGITSTVYLYGFDTTRPPFDDVRLRRALSLAIDRERLAAEVLAGSRAPAYGVVPPPVPGAQARACGHCRHDPDEALALWQEVAAERAASEPGPDEVVEGASGPDDAADGAADPTPGAVQDLLVPPVTPPAGAVTADEEAEPRAAWPAELATVTLTHSRGRTHAAIAERMARDIEEALGVDVELEPLEFGPFVQQVRSHEASVFRIGWETNDPDPGAYLAPLFSSQELGRDNLTGFADDEVDALLDEASRLPEPAAARARYREAERRILDEQPVLPLLWYRQSRVVTPEVSGLRWSPFGRIDLSSVRLASG</sequence>
<dbReference type="GO" id="GO:0015833">
    <property type="term" value="P:peptide transport"/>
    <property type="evidence" value="ECO:0007669"/>
    <property type="project" value="TreeGrafter"/>
</dbReference>
<dbReference type="AlphaFoldDB" id="A0A8J3A8L8"/>
<evidence type="ECO:0000259" key="3">
    <source>
        <dbReference type="Pfam" id="PF00496"/>
    </source>
</evidence>
<dbReference type="InterPro" id="IPR000914">
    <property type="entry name" value="SBP_5_dom"/>
</dbReference>
<protein>
    <recommendedName>
        <fullName evidence="3">Solute-binding protein family 5 domain-containing protein</fullName>
    </recommendedName>
</protein>
<dbReference type="SUPFAM" id="SSF53850">
    <property type="entry name" value="Periplasmic binding protein-like II"/>
    <property type="match status" value="1"/>
</dbReference>
<feature type="domain" description="Solute-binding protein family 5" evidence="3">
    <location>
        <begin position="87"/>
        <end position="379"/>
    </location>
</feature>
<dbReference type="OrthoDB" id="9046151at2"/>
<evidence type="ECO:0000256" key="1">
    <source>
        <dbReference type="SAM" id="MobiDB-lite"/>
    </source>
</evidence>
<proteinExistence type="predicted"/>
<evidence type="ECO:0000256" key="2">
    <source>
        <dbReference type="SAM" id="SignalP"/>
    </source>
</evidence>
<evidence type="ECO:0000313" key="5">
    <source>
        <dbReference type="Proteomes" id="UP000650511"/>
    </source>
</evidence>
<dbReference type="GO" id="GO:1904680">
    <property type="term" value="F:peptide transmembrane transporter activity"/>
    <property type="evidence" value="ECO:0007669"/>
    <property type="project" value="TreeGrafter"/>
</dbReference>
<organism evidence="4 5">
    <name type="scientific">Egicoccus halophilus</name>
    <dbReference type="NCBI Taxonomy" id="1670830"/>
    <lineage>
        <taxon>Bacteria</taxon>
        <taxon>Bacillati</taxon>
        <taxon>Actinomycetota</taxon>
        <taxon>Nitriliruptoria</taxon>
        <taxon>Egicoccales</taxon>
        <taxon>Egicoccaceae</taxon>
        <taxon>Egicoccus</taxon>
    </lineage>
</organism>
<dbReference type="Gene3D" id="3.40.190.10">
    <property type="entry name" value="Periplasmic binding protein-like II"/>
    <property type="match status" value="2"/>
</dbReference>
<feature type="chain" id="PRO_5038401005" description="Solute-binding protein family 5 domain-containing protein" evidence="2">
    <location>
        <begin position="20"/>
        <end position="608"/>
    </location>
</feature>
<feature type="compositionally biased region" description="Low complexity" evidence="1">
    <location>
        <begin position="18"/>
        <end position="38"/>
    </location>
</feature>
<dbReference type="Pfam" id="PF00496">
    <property type="entry name" value="SBP_bac_5"/>
    <property type="match status" value="1"/>
</dbReference>
<name>A0A8J3A8L8_9ACTN</name>
<keyword evidence="2" id="KW-0732">Signal</keyword>
<gene>
    <name evidence="4" type="ORF">GCM10011354_09560</name>
</gene>